<evidence type="ECO:0000259" key="7">
    <source>
        <dbReference type="PROSITE" id="PS51384"/>
    </source>
</evidence>
<feature type="binding site" evidence="5">
    <location>
        <position position="188"/>
    </location>
    <ligand>
        <name>FAD</name>
        <dbReference type="ChEBI" id="CHEBI:57692"/>
    </ligand>
</feature>
<dbReference type="PANTHER" id="PTHR19370:SF185">
    <property type="entry name" value="NADH-CYTOCHROME B5 REDUCTASE"/>
    <property type="match status" value="1"/>
</dbReference>
<evidence type="ECO:0000256" key="2">
    <source>
        <dbReference type="ARBA" id="ARBA00022630"/>
    </source>
</evidence>
<dbReference type="Proteomes" id="UP000821853">
    <property type="component" value="Chromosome 9"/>
</dbReference>
<dbReference type="PROSITE" id="PS51384">
    <property type="entry name" value="FAD_FR"/>
    <property type="match status" value="1"/>
</dbReference>
<feature type="transmembrane region" description="Helical" evidence="6">
    <location>
        <begin position="15"/>
        <end position="36"/>
    </location>
</feature>
<keyword evidence="3 5" id="KW-0274">FAD</keyword>
<evidence type="ECO:0000256" key="5">
    <source>
        <dbReference type="PIRSR" id="PIRSR601834-1"/>
    </source>
</evidence>
<dbReference type="Gene3D" id="3.40.50.80">
    <property type="entry name" value="Nucleotide-binding domain of ferredoxin-NADP reductase (FNR) module"/>
    <property type="match status" value="1"/>
</dbReference>
<dbReference type="InterPro" id="IPR017927">
    <property type="entry name" value="FAD-bd_FR_type"/>
</dbReference>
<dbReference type="PRINTS" id="PR00406">
    <property type="entry name" value="CYTB5RDTASE"/>
</dbReference>
<dbReference type="VEuPathDB" id="VectorBase:HLOH_064352"/>
<dbReference type="InterPro" id="IPR017938">
    <property type="entry name" value="Riboflavin_synthase-like_b-brl"/>
</dbReference>
<reference evidence="8 9" key="1">
    <citation type="journal article" date="2020" name="Cell">
        <title>Large-Scale Comparative Analyses of Tick Genomes Elucidate Their Genetic Diversity and Vector Capacities.</title>
        <authorList>
            <consortium name="Tick Genome and Microbiome Consortium (TIGMIC)"/>
            <person name="Jia N."/>
            <person name="Wang J."/>
            <person name="Shi W."/>
            <person name="Du L."/>
            <person name="Sun Y."/>
            <person name="Zhan W."/>
            <person name="Jiang J.F."/>
            <person name="Wang Q."/>
            <person name="Zhang B."/>
            <person name="Ji P."/>
            <person name="Bell-Sakyi L."/>
            <person name="Cui X.M."/>
            <person name="Yuan T.T."/>
            <person name="Jiang B.G."/>
            <person name="Yang W.F."/>
            <person name="Lam T.T."/>
            <person name="Chang Q.C."/>
            <person name="Ding S.J."/>
            <person name="Wang X.J."/>
            <person name="Zhu J.G."/>
            <person name="Ruan X.D."/>
            <person name="Zhao L."/>
            <person name="Wei J.T."/>
            <person name="Ye R.Z."/>
            <person name="Que T.C."/>
            <person name="Du C.H."/>
            <person name="Zhou Y.H."/>
            <person name="Cheng J.X."/>
            <person name="Dai P.F."/>
            <person name="Guo W.B."/>
            <person name="Han X.H."/>
            <person name="Huang E.J."/>
            <person name="Li L.F."/>
            <person name="Wei W."/>
            <person name="Gao Y.C."/>
            <person name="Liu J.Z."/>
            <person name="Shao H.Z."/>
            <person name="Wang X."/>
            <person name="Wang C.C."/>
            <person name="Yang T.C."/>
            <person name="Huo Q.B."/>
            <person name="Li W."/>
            <person name="Chen H.Y."/>
            <person name="Chen S.E."/>
            <person name="Zhou L.G."/>
            <person name="Ni X.B."/>
            <person name="Tian J.H."/>
            <person name="Sheng Y."/>
            <person name="Liu T."/>
            <person name="Pan Y.S."/>
            <person name="Xia L.Y."/>
            <person name="Li J."/>
            <person name="Zhao F."/>
            <person name="Cao W.C."/>
        </authorList>
    </citation>
    <scope>NUCLEOTIDE SEQUENCE [LARGE SCALE GENOMIC DNA]</scope>
    <source>
        <strain evidence="8">HaeL-2018</strain>
    </source>
</reference>
<evidence type="ECO:0000313" key="9">
    <source>
        <dbReference type="Proteomes" id="UP000821853"/>
    </source>
</evidence>
<dbReference type="CDD" id="cd06183">
    <property type="entry name" value="cyt_b5_reduct_like"/>
    <property type="match status" value="1"/>
</dbReference>
<accession>A0A9J6H2R4</accession>
<gene>
    <name evidence="8" type="ORF">HPB48_005470</name>
</gene>
<feature type="binding site" evidence="5">
    <location>
        <position position="172"/>
    </location>
    <ligand>
        <name>FAD</name>
        <dbReference type="ChEBI" id="CHEBI:57692"/>
    </ligand>
</feature>
<dbReference type="OMA" id="HHQNIAI"/>
<evidence type="ECO:0000256" key="4">
    <source>
        <dbReference type="ARBA" id="ARBA00023002"/>
    </source>
</evidence>
<dbReference type="Pfam" id="PF00970">
    <property type="entry name" value="FAD_binding_6"/>
    <property type="match status" value="1"/>
</dbReference>
<feature type="binding site" evidence="5">
    <location>
        <position position="189"/>
    </location>
    <ligand>
        <name>FAD</name>
        <dbReference type="ChEBI" id="CHEBI:57692"/>
    </ligand>
</feature>
<keyword evidence="6" id="KW-0812">Transmembrane</keyword>
<dbReference type="PANTHER" id="PTHR19370">
    <property type="entry name" value="NADH-CYTOCHROME B5 REDUCTASE"/>
    <property type="match status" value="1"/>
</dbReference>
<dbReference type="Pfam" id="PF00175">
    <property type="entry name" value="NAD_binding_1"/>
    <property type="match status" value="1"/>
</dbReference>
<keyword evidence="6" id="KW-0472">Membrane</keyword>
<keyword evidence="2 5" id="KW-0285">Flavoprotein</keyword>
<sequence length="373" mass="42165">MSRSPLQLELSRRQAAVILVAAIATAGVAGLVLLLFRRMRDDEDKALPEPLLELPHRTYTVRLMDRVDLGRRTRLLRFALPKRNQAKLPHPSLEPCYGQRLIQSPRNDPRRKACFLKSLLLFRLFHTRKQVLGCSVGEHVFLSLRPCNQLVMRPYTPVSLCDQRGSFDIIVKVYMRGTSFVFPAGGTMSQLLDHLKTGDAVQVQGPKGKFRALGRGQFVTEEGTTLYVATHLGLVAAGSGVTPMLQLLRHRFADLSDFTRITMVDVNHSEQDIIVRDELEEYAKKDRRRFKYVWLGLLEEICHVLDDLPEKIPKATPVQYKQGPLTQAILEEMLPPPGPLTLVLLCGPPRLISEVCRPALRNIGHDPMRVLAY</sequence>
<dbReference type="SUPFAM" id="SSF63380">
    <property type="entry name" value="Riboflavin synthase domain-like"/>
    <property type="match status" value="1"/>
</dbReference>
<dbReference type="Gene3D" id="2.40.30.10">
    <property type="entry name" value="Translation factors"/>
    <property type="match status" value="1"/>
</dbReference>
<keyword evidence="6" id="KW-1133">Transmembrane helix</keyword>
<dbReference type="AlphaFoldDB" id="A0A9J6H2R4"/>
<feature type="binding site" evidence="5">
    <location>
        <position position="170"/>
    </location>
    <ligand>
        <name>FAD</name>
        <dbReference type="ChEBI" id="CHEBI:57692"/>
    </ligand>
</feature>
<dbReference type="SUPFAM" id="SSF52343">
    <property type="entry name" value="Ferredoxin reductase-like, C-terminal NADP-linked domain"/>
    <property type="match status" value="1"/>
</dbReference>
<dbReference type="EMBL" id="JABSTR010000011">
    <property type="protein sequence ID" value="KAH9381555.1"/>
    <property type="molecule type" value="Genomic_DNA"/>
</dbReference>
<evidence type="ECO:0000256" key="3">
    <source>
        <dbReference type="ARBA" id="ARBA00022827"/>
    </source>
</evidence>
<comment type="cofactor">
    <cofactor evidence="1 5">
        <name>FAD</name>
        <dbReference type="ChEBI" id="CHEBI:57692"/>
    </cofactor>
</comment>
<feature type="binding site" evidence="5">
    <location>
        <position position="153"/>
    </location>
    <ligand>
        <name>FAD</name>
        <dbReference type="ChEBI" id="CHEBI:57692"/>
    </ligand>
</feature>
<dbReference type="GO" id="GO:0016491">
    <property type="term" value="F:oxidoreductase activity"/>
    <property type="evidence" value="ECO:0007669"/>
    <property type="project" value="UniProtKB-KW"/>
</dbReference>
<dbReference type="OrthoDB" id="432299at2759"/>
<dbReference type="InterPro" id="IPR001834">
    <property type="entry name" value="CBR-like"/>
</dbReference>
<evidence type="ECO:0000256" key="1">
    <source>
        <dbReference type="ARBA" id="ARBA00001974"/>
    </source>
</evidence>
<feature type="binding site" evidence="5">
    <location>
        <position position="242"/>
    </location>
    <ligand>
        <name>FAD</name>
        <dbReference type="ChEBI" id="CHEBI:57692"/>
    </ligand>
</feature>
<evidence type="ECO:0000256" key="6">
    <source>
        <dbReference type="SAM" id="Phobius"/>
    </source>
</evidence>
<keyword evidence="4" id="KW-0560">Oxidoreductase</keyword>
<dbReference type="InterPro" id="IPR001433">
    <property type="entry name" value="OxRdtase_FAD/NAD-bd"/>
</dbReference>
<evidence type="ECO:0000313" key="8">
    <source>
        <dbReference type="EMBL" id="KAH9381555.1"/>
    </source>
</evidence>
<proteinExistence type="predicted"/>
<feature type="binding site" evidence="5">
    <location>
        <position position="155"/>
    </location>
    <ligand>
        <name>FAD</name>
        <dbReference type="ChEBI" id="CHEBI:57692"/>
    </ligand>
</feature>
<keyword evidence="9" id="KW-1185">Reference proteome</keyword>
<protein>
    <recommendedName>
        <fullName evidence="7">FAD-binding FR-type domain-containing protein</fullName>
    </recommendedName>
</protein>
<dbReference type="InterPro" id="IPR039261">
    <property type="entry name" value="FNR_nucleotide-bd"/>
</dbReference>
<feature type="domain" description="FAD-binding FR-type" evidence="7">
    <location>
        <begin position="56"/>
        <end position="213"/>
    </location>
</feature>
<organism evidence="8 9">
    <name type="scientific">Haemaphysalis longicornis</name>
    <name type="common">Bush tick</name>
    <dbReference type="NCBI Taxonomy" id="44386"/>
    <lineage>
        <taxon>Eukaryota</taxon>
        <taxon>Metazoa</taxon>
        <taxon>Ecdysozoa</taxon>
        <taxon>Arthropoda</taxon>
        <taxon>Chelicerata</taxon>
        <taxon>Arachnida</taxon>
        <taxon>Acari</taxon>
        <taxon>Parasitiformes</taxon>
        <taxon>Ixodida</taxon>
        <taxon>Ixodoidea</taxon>
        <taxon>Ixodidae</taxon>
        <taxon>Haemaphysalinae</taxon>
        <taxon>Haemaphysalis</taxon>
    </lineage>
</organism>
<dbReference type="GO" id="GO:0071949">
    <property type="term" value="F:FAD binding"/>
    <property type="evidence" value="ECO:0007669"/>
    <property type="project" value="TreeGrafter"/>
</dbReference>
<feature type="binding site" evidence="5">
    <location>
        <position position="154"/>
    </location>
    <ligand>
        <name>FAD</name>
        <dbReference type="ChEBI" id="CHEBI:57692"/>
    </ligand>
</feature>
<name>A0A9J6H2R4_HAELO</name>
<comment type="caution">
    <text evidence="8">The sequence shown here is derived from an EMBL/GenBank/DDBJ whole genome shotgun (WGS) entry which is preliminary data.</text>
</comment>
<dbReference type="InterPro" id="IPR008333">
    <property type="entry name" value="Cbr1-like_FAD-bd_dom"/>
</dbReference>